<evidence type="ECO:0000313" key="2">
    <source>
        <dbReference type="EMBL" id="MFC4132604.1"/>
    </source>
</evidence>
<dbReference type="Pfam" id="PF13360">
    <property type="entry name" value="PQQ_2"/>
    <property type="match status" value="1"/>
</dbReference>
<feature type="domain" description="Pyrrolo-quinoline quinone repeat" evidence="1">
    <location>
        <begin position="31"/>
        <end position="234"/>
    </location>
</feature>
<dbReference type="InterPro" id="IPR011047">
    <property type="entry name" value="Quinoprotein_ADH-like_sf"/>
</dbReference>
<accession>A0ABV8LPB9</accession>
<dbReference type="SUPFAM" id="SSF50998">
    <property type="entry name" value="Quinoprotein alcohol dehydrogenase-like"/>
    <property type="match status" value="1"/>
</dbReference>
<comment type="caution">
    <text evidence="2">The sequence shown here is derived from an EMBL/GenBank/DDBJ whole genome shotgun (WGS) entry which is preliminary data.</text>
</comment>
<dbReference type="EMBL" id="JBHSAY010000009">
    <property type="protein sequence ID" value="MFC4132604.1"/>
    <property type="molecule type" value="Genomic_DNA"/>
</dbReference>
<gene>
    <name evidence="2" type="ORF">ACFOZ4_18500</name>
</gene>
<proteinExistence type="predicted"/>
<reference evidence="3" key="1">
    <citation type="journal article" date="2019" name="Int. J. Syst. Evol. Microbiol.">
        <title>The Global Catalogue of Microorganisms (GCM) 10K type strain sequencing project: providing services to taxonomists for standard genome sequencing and annotation.</title>
        <authorList>
            <consortium name="The Broad Institute Genomics Platform"/>
            <consortium name="The Broad Institute Genome Sequencing Center for Infectious Disease"/>
            <person name="Wu L."/>
            <person name="Ma J."/>
        </authorList>
    </citation>
    <scope>NUCLEOTIDE SEQUENCE [LARGE SCALE GENOMIC DNA]</scope>
    <source>
        <strain evidence="3">CGMCC 4.7289</strain>
    </source>
</reference>
<evidence type="ECO:0000259" key="1">
    <source>
        <dbReference type="Pfam" id="PF13360"/>
    </source>
</evidence>
<dbReference type="InterPro" id="IPR002372">
    <property type="entry name" value="PQQ_rpt_dom"/>
</dbReference>
<protein>
    <submittedName>
        <fullName evidence="2">PQQ-binding-like beta-propeller repeat protein</fullName>
    </submittedName>
</protein>
<sequence>MPSGVDFGMAEIVGDRGFVAWRGPTGQLGLGAVDVRTGKALWPVRTLPGTFGDWNGMIALPNAIVSIGEHDDGTSPDKEMFVVDPATGKLRWHRGMDVNGFDILAYPDVIVLADHDAKKTTAYDWVTGQPKWSFDRAISTTFGTHTAGDLTSPAGYRSGPFATLESGSTLLQVDDAGTLTEYAVATGKPTGRSWPGAEGGTGTNAGFMAYDGKVYTVSGSSLRVLRLEAGQQWQPLYTAEVPVASPDNGNRLQNLTPCRRGLICVLDGDLFQADVVALDGSKVVWRTRIAGAETMLPAGEYVSVSGSSEKGPHSVLLDGRGKDVLTDAERAGTVTRVAGNAVFLYHDGHLFGLDLGTRRRTDLGAFEQAGLGPGVGSKVLITQSGSGFKLYRFAG</sequence>
<keyword evidence="3" id="KW-1185">Reference proteome</keyword>
<dbReference type="Gene3D" id="2.130.10.10">
    <property type="entry name" value="YVTN repeat-like/Quinoprotein amine dehydrogenase"/>
    <property type="match status" value="1"/>
</dbReference>
<name>A0ABV8LPB9_9ACTN</name>
<dbReference type="RefSeq" id="WP_382190353.1">
    <property type="nucleotide sequence ID" value="NZ_JBHSAY010000009.1"/>
</dbReference>
<organism evidence="2 3">
    <name type="scientific">Hamadaea flava</name>
    <dbReference type="NCBI Taxonomy" id="1742688"/>
    <lineage>
        <taxon>Bacteria</taxon>
        <taxon>Bacillati</taxon>
        <taxon>Actinomycetota</taxon>
        <taxon>Actinomycetes</taxon>
        <taxon>Micromonosporales</taxon>
        <taxon>Micromonosporaceae</taxon>
        <taxon>Hamadaea</taxon>
    </lineage>
</organism>
<evidence type="ECO:0000313" key="3">
    <source>
        <dbReference type="Proteomes" id="UP001595816"/>
    </source>
</evidence>
<dbReference type="Proteomes" id="UP001595816">
    <property type="component" value="Unassembled WGS sequence"/>
</dbReference>
<dbReference type="InterPro" id="IPR015943">
    <property type="entry name" value="WD40/YVTN_repeat-like_dom_sf"/>
</dbReference>